<dbReference type="GO" id="GO:0016787">
    <property type="term" value="F:hydrolase activity"/>
    <property type="evidence" value="ECO:0007669"/>
    <property type="project" value="UniProtKB-KW"/>
</dbReference>
<dbReference type="SUPFAM" id="SSF53474">
    <property type="entry name" value="alpha/beta-Hydrolases"/>
    <property type="match status" value="1"/>
</dbReference>
<dbReference type="PANTHER" id="PTHR43248:SF29">
    <property type="entry name" value="TRIPEPTIDYL AMINOPEPTIDASE"/>
    <property type="match status" value="1"/>
</dbReference>
<proteinExistence type="inferred from homology"/>
<dbReference type="STRING" id="200378.SAMN05216553_108188"/>
<keyword evidence="2 4" id="KW-0732">Signal</keyword>
<organism evidence="7 8">
    <name type="scientific">Lentzea fradiae</name>
    <dbReference type="NCBI Taxonomy" id="200378"/>
    <lineage>
        <taxon>Bacteria</taxon>
        <taxon>Bacillati</taxon>
        <taxon>Actinomycetota</taxon>
        <taxon>Actinomycetes</taxon>
        <taxon>Pseudonocardiales</taxon>
        <taxon>Pseudonocardiaceae</taxon>
        <taxon>Lentzea</taxon>
    </lineage>
</organism>
<keyword evidence="3" id="KW-0378">Hydrolase</keyword>
<dbReference type="InterPro" id="IPR029058">
    <property type="entry name" value="AB_hydrolase_fold"/>
</dbReference>
<feature type="domain" description="AB hydrolase-1" evidence="5">
    <location>
        <begin position="93"/>
        <end position="254"/>
    </location>
</feature>
<feature type="chain" id="PRO_5038536139" evidence="4">
    <location>
        <begin position="22"/>
        <end position="497"/>
    </location>
</feature>
<evidence type="ECO:0000256" key="2">
    <source>
        <dbReference type="ARBA" id="ARBA00022729"/>
    </source>
</evidence>
<evidence type="ECO:0000313" key="7">
    <source>
        <dbReference type="EMBL" id="SDG46310.1"/>
    </source>
</evidence>
<dbReference type="Gene3D" id="3.40.50.1820">
    <property type="entry name" value="alpha/beta hydrolase"/>
    <property type="match status" value="1"/>
</dbReference>
<evidence type="ECO:0000259" key="5">
    <source>
        <dbReference type="Pfam" id="PF00561"/>
    </source>
</evidence>
<dbReference type="Pfam" id="PF00561">
    <property type="entry name" value="Abhydrolase_1"/>
    <property type="match status" value="1"/>
</dbReference>
<feature type="signal peptide" evidence="4">
    <location>
        <begin position="1"/>
        <end position="21"/>
    </location>
</feature>
<name>A0A1G7UHR3_9PSEU</name>
<comment type="similarity">
    <text evidence="1">Belongs to the peptidase S33 family.</text>
</comment>
<dbReference type="OrthoDB" id="4447445at2"/>
<protein>
    <submittedName>
        <fullName evidence="7">TAP-like protein</fullName>
    </submittedName>
</protein>
<dbReference type="InterPro" id="IPR013595">
    <property type="entry name" value="Pept_S33_TAP-like_C"/>
</dbReference>
<dbReference type="InterPro" id="IPR000073">
    <property type="entry name" value="AB_hydrolase_1"/>
</dbReference>
<accession>A0A1G7UHR3</accession>
<sequence length="497" mass="53487">MPGVRRTVVAALLLAVAAATAVPVAASQSGGVREFYEQQPRWSPCDFDAEVSCASIEVPLDYGNPGGRRISVAVSRQPATDPAARRGVLFSNPGGPGGSGLVTVNSGGATVSWPKDRFASTSLSRHYDLVGFDPRGVGRSTPLACEEPAVERPLTSRPSEADFAAVAEWARRSQAGCEQVSGDLVPHINTRDTARDMDVLRGVLGEEKISYVGYSYGTYLGAVYGTLFPEHLDRSVLDSAVPGDMDWRRTQMAGAVAARRNVEQWAAWTAGRYDLGTTRDEVLTVVAAVSGALPETPERFGSQRSRFDREVGYLATLRPDWDDLAELVRETRETGTFPSPVPPGEPVSGVVTGYVPVNQTVHCETEWPADLDVYRRDTARFSEEYPYGAGAATAMPDPCTFRTGPPKERATEPRRHGYLAGLVVQAEGDVQTEYSGGVEMARKLGHRLVTVADDGDHGQYARRGNTCVDDAVTRYLVDGTLPAADLTCPGKPRPDVP</sequence>
<dbReference type="InterPro" id="IPR051601">
    <property type="entry name" value="Serine_prot/Carboxylest_S33"/>
</dbReference>
<evidence type="ECO:0000256" key="1">
    <source>
        <dbReference type="ARBA" id="ARBA00010088"/>
    </source>
</evidence>
<reference evidence="8" key="1">
    <citation type="submission" date="2016-10" db="EMBL/GenBank/DDBJ databases">
        <authorList>
            <person name="Varghese N."/>
            <person name="Submissions S."/>
        </authorList>
    </citation>
    <scope>NUCLEOTIDE SEQUENCE [LARGE SCALE GENOMIC DNA]</scope>
    <source>
        <strain evidence="8">CGMCC 4.3506</strain>
    </source>
</reference>
<evidence type="ECO:0000313" key="8">
    <source>
        <dbReference type="Proteomes" id="UP000199623"/>
    </source>
</evidence>
<dbReference type="Pfam" id="PF08386">
    <property type="entry name" value="Abhydrolase_4"/>
    <property type="match status" value="1"/>
</dbReference>
<evidence type="ECO:0000256" key="4">
    <source>
        <dbReference type="SAM" id="SignalP"/>
    </source>
</evidence>
<evidence type="ECO:0000256" key="3">
    <source>
        <dbReference type="ARBA" id="ARBA00022801"/>
    </source>
</evidence>
<evidence type="ECO:0000259" key="6">
    <source>
        <dbReference type="Pfam" id="PF08386"/>
    </source>
</evidence>
<dbReference type="EMBL" id="FNCC01000008">
    <property type="protein sequence ID" value="SDG46310.1"/>
    <property type="molecule type" value="Genomic_DNA"/>
</dbReference>
<dbReference type="PANTHER" id="PTHR43248">
    <property type="entry name" value="2-SUCCINYL-6-HYDROXY-2,4-CYCLOHEXADIENE-1-CARBOXYLATE SYNTHASE"/>
    <property type="match status" value="1"/>
</dbReference>
<dbReference type="AlphaFoldDB" id="A0A1G7UHR3"/>
<keyword evidence="8" id="KW-1185">Reference proteome</keyword>
<gene>
    <name evidence="7" type="ORF">SAMN05216553_108188</name>
</gene>
<dbReference type="Proteomes" id="UP000199623">
    <property type="component" value="Unassembled WGS sequence"/>
</dbReference>
<feature type="domain" description="Peptidase S33 tripeptidyl aminopeptidase-like C-terminal" evidence="6">
    <location>
        <begin position="393"/>
        <end position="488"/>
    </location>
</feature>